<feature type="transmembrane region" description="Helical" evidence="9">
    <location>
        <begin position="66"/>
        <end position="87"/>
    </location>
</feature>
<reference evidence="11 12" key="1">
    <citation type="submission" date="2022-06" db="EMBL/GenBank/DDBJ databases">
        <title>Thiomicrohabdus sp. nov, an obligately chemolithoautotrophic, sulfur-oxidizing bacterium isolated from beach of Guanyin Mountain. Amoy.</title>
        <authorList>
            <person name="Zhu H."/>
        </authorList>
    </citation>
    <scope>NUCLEOTIDE SEQUENCE [LARGE SCALE GENOMIC DNA]</scope>
    <source>
        <strain evidence="11 12">XGS-01</strain>
    </source>
</reference>
<comment type="function">
    <text evidence="1 9">Required for the export of heme to the periplasm for the biogenesis of c-type cytochromes.</text>
</comment>
<evidence type="ECO:0000259" key="10">
    <source>
        <dbReference type="Pfam" id="PF01578"/>
    </source>
</evidence>
<evidence type="ECO:0000256" key="8">
    <source>
        <dbReference type="ARBA" id="ARBA00023136"/>
    </source>
</evidence>
<organism evidence="11 12">
    <name type="scientific">Thiomicrorhabdus lithotrophica</name>
    <dbReference type="NCBI Taxonomy" id="2949997"/>
    <lineage>
        <taxon>Bacteria</taxon>
        <taxon>Pseudomonadati</taxon>
        <taxon>Pseudomonadota</taxon>
        <taxon>Gammaproteobacteria</taxon>
        <taxon>Thiotrichales</taxon>
        <taxon>Piscirickettsiaceae</taxon>
        <taxon>Thiomicrorhabdus</taxon>
    </lineage>
</organism>
<feature type="transmembrane region" description="Helical" evidence="9">
    <location>
        <begin position="164"/>
        <end position="184"/>
    </location>
</feature>
<dbReference type="InterPro" id="IPR003557">
    <property type="entry name" value="Cyt_c_biogenesis_CcmC"/>
</dbReference>
<evidence type="ECO:0000313" key="12">
    <source>
        <dbReference type="Proteomes" id="UP001222275"/>
    </source>
</evidence>
<accession>A0ABY8C8D0</accession>
<evidence type="ECO:0000256" key="7">
    <source>
        <dbReference type="ARBA" id="ARBA00022989"/>
    </source>
</evidence>
<evidence type="ECO:0000256" key="1">
    <source>
        <dbReference type="ARBA" id="ARBA00002442"/>
    </source>
</evidence>
<dbReference type="PANTHER" id="PTHR30071">
    <property type="entry name" value="HEME EXPORTER PROTEIN C"/>
    <property type="match status" value="1"/>
</dbReference>
<dbReference type="Proteomes" id="UP001222275">
    <property type="component" value="Chromosome"/>
</dbReference>
<evidence type="ECO:0000256" key="5">
    <source>
        <dbReference type="ARBA" id="ARBA00022692"/>
    </source>
</evidence>
<name>A0ABY8C8D0_9GAMM</name>
<dbReference type="InterPro" id="IPR002541">
    <property type="entry name" value="Cyt_c_assembly"/>
</dbReference>
<feature type="transmembrane region" description="Helical" evidence="9">
    <location>
        <begin position="204"/>
        <end position="225"/>
    </location>
</feature>
<keyword evidence="9" id="KW-0813">Transport</keyword>
<evidence type="ECO:0000256" key="2">
    <source>
        <dbReference type="ARBA" id="ARBA00004141"/>
    </source>
</evidence>
<comment type="similarity">
    <text evidence="3 9">Belongs to the CcmC/CycZ/HelC family.</text>
</comment>
<proteinExistence type="inferred from homology"/>
<feature type="transmembrane region" description="Helical" evidence="9">
    <location>
        <begin position="24"/>
        <end position="46"/>
    </location>
</feature>
<evidence type="ECO:0000256" key="6">
    <source>
        <dbReference type="ARBA" id="ARBA00022748"/>
    </source>
</evidence>
<evidence type="ECO:0000256" key="9">
    <source>
        <dbReference type="RuleBase" id="RU364092"/>
    </source>
</evidence>
<keyword evidence="7 9" id="KW-1133">Transmembrane helix</keyword>
<evidence type="ECO:0000256" key="4">
    <source>
        <dbReference type="ARBA" id="ARBA00016463"/>
    </source>
</evidence>
<keyword evidence="8 9" id="KW-0472">Membrane</keyword>
<evidence type="ECO:0000256" key="3">
    <source>
        <dbReference type="ARBA" id="ARBA00005840"/>
    </source>
</evidence>
<feature type="domain" description="Cytochrome c assembly protein" evidence="10">
    <location>
        <begin position="30"/>
        <end position="187"/>
    </location>
</feature>
<sequence length="257" mass="29148">MNIIIKWYYRLGAPLWFYPLAGKLIPWVTALFLLFLIPGLYMGLVTAPADYQQGESFRIMYVHVPAAWMSMLVYLVMAISAVVALVWRVRMAEIVIISSVPIGASFALIALLTGAFWGKPMWGAWWVWDARLTSELILLFIYLGILALYNAIEDKATSGKAMSILTLVGVVNLPIIHYSVVWWNTLHQAATVTAFDKPSIHIDMLIPLLLMATAFKFLFLLVLLLKMRANLIEQDIHSGWVKKIIQDKQKAEENKHD</sequence>
<keyword evidence="12" id="KW-1185">Reference proteome</keyword>
<keyword evidence="9" id="KW-1003">Cell membrane</keyword>
<dbReference type="PANTHER" id="PTHR30071:SF1">
    <property type="entry name" value="CYTOCHROME B_B6 PROTEIN-RELATED"/>
    <property type="match status" value="1"/>
</dbReference>
<keyword evidence="9" id="KW-0997">Cell inner membrane</keyword>
<comment type="subcellular location">
    <subcellularLocation>
        <location evidence="9">Cell inner membrane</location>
    </subcellularLocation>
    <subcellularLocation>
        <location evidence="2">Membrane</location>
        <topology evidence="2">Multi-pass membrane protein</topology>
    </subcellularLocation>
</comment>
<dbReference type="Pfam" id="PF01578">
    <property type="entry name" value="Cytochrom_C_asm"/>
    <property type="match status" value="1"/>
</dbReference>
<dbReference type="EMBL" id="CP102381">
    <property type="protein sequence ID" value="WEJ62215.1"/>
    <property type="molecule type" value="Genomic_DNA"/>
</dbReference>
<feature type="transmembrane region" description="Helical" evidence="9">
    <location>
        <begin position="94"/>
        <end position="116"/>
    </location>
</feature>
<dbReference type="NCBIfam" id="TIGR01191">
    <property type="entry name" value="ccmC"/>
    <property type="match status" value="1"/>
</dbReference>
<evidence type="ECO:0000313" key="11">
    <source>
        <dbReference type="EMBL" id="WEJ62215.1"/>
    </source>
</evidence>
<keyword evidence="6 9" id="KW-0201">Cytochrome c-type biogenesis</keyword>
<dbReference type="InterPro" id="IPR045062">
    <property type="entry name" value="Cyt_c_biogenesis_CcsA/CcmC"/>
</dbReference>
<keyword evidence="5 9" id="KW-0812">Transmembrane</keyword>
<feature type="transmembrane region" description="Helical" evidence="9">
    <location>
        <begin position="136"/>
        <end position="152"/>
    </location>
</feature>
<dbReference type="RefSeq" id="WP_275594473.1">
    <property type="nucleotide sequence ID" value="NZ_CP102381.1"/>
</dbReference>
<protein>
    <recommendedName>
        <fullName evidence="4 9">Heme exporter protein C</fullName>
    </recommendedName>
    <alternativeName>
        <fullName evidence="9">Cytochrome c-type biogenesis protein</fullName>
    </alternativeName>
</protein>
<gene>
    <name evidence="9" type="primary">ccmC</name>
    <name evidence="11" type="ORF">NR989_09365</name>
</gene>
<dbReference type="PRINTS" id="PR01386">
    <property type="entry name" value="CCMCBIOGNSIS"/>
</dbReference>